<dbReference type="GO" id="GO:0015833">
    <property type="term" value="P:peptide transport"/>
    <property type="evidence" value="ECO:0007669"/>
    <property type="project" value="InterPro"/>
</dbReference>
<dbReference type="PATRIC" id="fig|742743.3.peg.1189"/>
<evidence type="ECO:0000313" key="10">
    <source>
        <dbReference type="Proteomes" id="UP000003277"/>
    </source>
</evidence>
<dbReference type="InterPro" id="IPR003439">
    <property type="entry name" value="ABC_transporter-like_ATP-bd"/>
</dbReference>
<dbReference type="FunFam" id="3.40.50.300:FF:000016">
    <property type="entry name" value="Oligopeptide ABC transporter ATP-binding component"/>
    <property type="match status" value="1"/>
</dbReference>
<dbReference type="SUPFAM" id="SSF52540">
    <property type="entry name" value="P-loop containing nucleoside triphosphate hydrolases"/>
    <property type="match status" value="1"/>
</dbReference>
<protein>
    <submittedName>
        <fullName evidence="9">Oligopeptide/dipeptide ABC transporter, ATP-binding protein domain</fullName>
    </submittedName>
</protein>
<dbReference type="PROSITE" id="PS50893">
    <property type="entry name" value="ABC_TRANSPORTER_2"/>
    <property type="match status" value="1"/>
</dbReference>
<dbReference type="Pfam" id="PF08352">
    <property type="entry name" value="oligo_HPY"/>
    <property type="match status" value="1"/>
</dbReference>
<gene>
    <name evidence="9" type="ORF">HMPREF9453_01170</name>
</gene>
<dbReference type="GO" id="GO:0005524">
    <property type="term" value="F:ATP binding"/>
    <property type="evidence" value="ECO:0007669"/>
    <property type="project" value="UniProtKB-KW"/>
</dbReference>
<evidence type="ECO:0000313" key="9">
    <source>
        <dbReference type="EMBL" id="EHO62911.1"/>
    </source>
</evidence>
<evidence type="ECO:0000256" key="1">
    <source>
        <dbReference type="ARBA" id="ARBA00004202"/>
    </source>
</evidence>
<keyword evidence="6 9" id="KW-0067">ATP-binding</keyword>
<evidence type="ECO:0000256" key="4">
    <source>
        <dbReference type="ARBA" id="ARBA00022475"/>
    </source>
</evidence>
<comment type="subcellular location">
    <subcellularLocation>
        <location evidence="1">Cell membrane</location>
        <topology evidence="1">Peripheral membrane protein</topology>
    </subcellularLocation>
</comment>
<dbReference type="GO" id="GO:0016887">
    <property type="term" value="F:ATP hydrolysis activity"/>
    <property type="evidence" value="ECO:0007669"/>
    <property type="project" value="InterPro"/>
</dbReference>
<accession>H1D0N2</accession>
<dbReference type="InterPro" id="IPR017871">
    <property type="entry name" value="ABC_transporter-like_CS"/>
</dbReference>
<keyword evidence="10" id="KW-1185">Reference proteome</keyword>
<feature type="domain" description="ABC transporter" evidence="8">
    <location>
        <begin position="5"/>
        <end position="256"/>
    </location>
</feature>
<dbReference type="Gene3D" id="3.40.50.300">
    <property type="entry name" value="P-loop containing nucleotide triphosphate hydrolases"/>
    <property type="match status" value="1"/>
</dbReference>
<dbReference type="EMBL" id="ADLT01000038">
    <property type="protein sequence ID" value="EHO62911.1"/>
    <property type="molecule type" value="Genomic_DNA"/>
</dbReference>
<dbReference type="InterPro" id="IPR003593">
    <property type="entry name" value="AAA+_ATPase"/>
</dbReference>
<dbReference type="SMART" id="SM00382">
    <property type="entry name" value="AAA"/>
    <property type="match status" value="1"/>
</dbReference>
<evidence type="ECO:0000256" key="5">
    <source>
        <dbReference type="ARBA" id="ARBA00022741"/>
    </source>
</evidence>
<dbReference type="GO" id="GO:0005886">
    <property type="term" value="C:plasma membrane"/>
    <property type="evidence" value="ECO:0007669"/>
    <property type="project" value="UniProtKB-SubCell"/>
</dbReference>
<dbReference type="InterPro" id="IPR013563">
    <property type="entry name" value="Oligopep_ABC_C"/>
</dbReference>
<proteinExistence type="inferred from homology"/>
<dbReference type="Pfam" id="PF00005">
    <property type="entry name" value="ABC_tran"/>
    <property type="match status" value="1"/>
</dbReference>
<dbReference type="InterPro" id="IPR050388">
    <property type="entry name" value="ABC_Ni/Peptide_Import"/>
</dbReference>
<evidence type="ECO:0000259" key="8">
    <source>
        <dbReference type="PROSITE" id="PS50893"/>
    </source>
</evidence>
<dbReference type="CDD" id="cd03257">
    <property type="entry name" value="ABC_NikE_OppD_transporters"/>
    <property type="match status" value="1"/>
</dbReference>
<comment type="caution">
    <text evidence="9">The sequence shown here is derived from an EMBL/GenBank/DDBJ whole genome shotgun (WGS) entry which is preliminary data.</text>
</comment>
<dbReference type="STRING" id="742743.HMPREF9453_01170"/>
<keyword evidence="4" id="KW-1003">Cell membrane</keyword>
<evidence type="ECO:0000256" key="3">
    <source>
        <dbReference type="ARBA" id="ARBA00022448"/>
    </source>
</evidence>
<dbReference type="InterPro" id="IPR027417">
    <property type="entry name" value="P-loop_NTPase"/>
</dbReference>
<dbReference type="NCBIfam" id="TIGR01727">
    <property type="entry name" value="oligo_HPY"/>
    <property type="match status" value="1"/>
</dbReference>
<keyword evidence="7" id="KW-0472">Membrane</keyword>
<comment type="similarity">
    <text evidence="2">Belongs to the ABC transporter superfamily.</text>
</comment>
<dbReference type="HOGENOM" id="CLU_000604_1_23_9"/>
<sequence>MKNILEIEHLSLSLPSRKGMVPILHDVNLHVGEGKILGLVGESGSGKSMTAFAVTRLLPGGEKAELDGSIRLCGRQLLGISRKSMEEVRGRDVSMIFQEPMTCLNPVFTIGTQMMDVIRTHEKVTRGDARKKALAMLEAVHIRNGDDVISCYPYQLSGGMRQRVMIAIALSCHPKLLIADEPTTALDVTVQAQILYLIKEACRKLKTAVLFISHDLGVISEICDSIAVMYSGHIVESGDTASVLTAPSHPYTRALIGALPRFTGSHTHDRLTAIPGMVPDPSEHIGGCRFAPRCPKASAACREGLPPPLEIRPGHRVYCCHPEEV</sequence>
<dbReference type="RefSeq" id="WP_008859664.1">
    <property type="nucleotide sequence ID" value="NZ_JH591188.1"/>
</dbReference>
<dbReference type="OrthoDB" id="9806285at2"/>
<organism evidence="9 10">
    <name type="scientific">Dialister succinatiphilus YIT 11850</name>
    <dbReference type="NCBI Taxonomy" id="742743"/>
    <lineage>
        <taxon>Bacteria</taxon>
        <taxon>Bacillati</taxon>
        <taxon>Bacillota</taxon>
        <taxon>Negativicutes</taxon>
        <taxon>Veillonellales</taxon>
        <taxon>Veillonellaceae</taxon>
        <taxon>Dialister</taxon>
    </lineage>
</organism>
<dbReference type="AlphaFoldDB" id="H1D0N2"/>
<evidence type="ECO:0000256" key="6">
    <source>
        <dbReference type="ARBA" id="ARBA00022840"/>
    </source>
</evidence>
<dbReference type="eggNOG" id="COG0444">
    <property type="taxonomic scope" value="Bacteria"/>
</dbReference>
<evidence type="ECO:0000256" key="2">
    <source>
        <dbReference type="ARBA" id="ARBA00005417"/>
    </source>
</evidence>
<dbReference type="PANTHER" id="PTHR43297">
    <property type="entry name" value="OLIGOPEPTIDE TRANSPORT ATP-BINDING PROTEIN APPD"/>
    <property type="match status" value="1"/>
</dbReference>
<dbReference type="PANTHER" id="PTHR43297:SF2">
    <property type="entry name" value="DIPEPTIDE TRANSPORT ATP-BINDING PROTEIN DPPD"/>
    <property type="match status" value="1"/>
</dbReference>
<dbReference type="Proteomes" id="UP000003277">
    <property type="component" value="Unassembled WGS sequence"/>
</dbReference>
<evidence type="ECO:0000256" key="7">
    <source>
        <dbReference type="ARBA" id="ARBA00023136"/>
    </source>
</evidence>
<dbReference type="PROSITE" id="PS00211">
    <property type="entry name" value="ABC_TRANSPORTER_1"/>
    <property type="match status" value="1"/>
</dbReference>
<reference evidence="9 10" key="1">
    <citation type="submission" date="2011-11" db="EMBL/GenBank/DDBJ databases">
        <title>The Genome Sequence of Dialister succinatiphilus YIT 11850.</title>
        <authorList>
            <consortium name="The Broad Institute Genome Sequencing Platform"/>
            <person name="Earl A."/>
            <person name="Ward D."/>
            <person name="Feldgarden M."/>
            <person name="Gevers D."/>
            <person name="Morotomi M."/>
            <person name="Young S.K."/>
            <person name="Zeng Q."/>
            <person name="Gargeya S."/>
            <person name="Fitzgerald M."/>
            <person name="Haas B."/>
            <person name="Abouelleil A."/>
            <person name="Alvarado L."/>
            <person name="Arachchi H.M."/>
            <person name="Berlin A."/>
            <person name="Brown A."/>
            <person name="Chapman S.B."/>
            <person name="Dunbar C."/>
            <person name="Gearin G."/>
            <person name="Goldberg J."/>
            <person name="Griggs A."/>
            <person name="Gujja S."/>
            <person name="Heiman D."/>
            <person name="Howarth C."/>
            <person name="Lui A."/>
            <person name="MacDonald P.J.P."/>
            <person name="Montmayeur A."/>
            <person name="Murphy C."/>
            <person name="Neiman D."/>
            <person name="Pearson M."/>
            <person name="Priest M."/>
            <person name="Roberts A."/>
            <person name="Saif S."/>
            <person name="Shea T."/>
            <person name="Sisk P."/>
            <person name="Stolte C."/>
            <person name="Sykes S."/>
            <person name="Wortman J."/>
            <person name="Nusbaum C."/>
            <person name="Birren B."/>
        </authorList>
    </citation>
    <scope>NUCLEOTIDE SEQUENCE [LARGE SCALE GENOMIC DNA]</scope>
    <source>
        <strain evidence="9 10">YIT 11850</strain>
    </source>
</reference>
<keyword evidence="5" id="KW-0547">Nucleotide-binding</keyword>
<keyword evidence="3" id="KW-0813">Transport</keyword>
<name>H1D0N2_9FIRM</name>